<evidence type="ECO:0000313" key="2">
    <source>
        <dbReference type="EMBL" id="PRX25297.1"/>
    </source>
</evidence>
<feature type="compositionally biased region" description="Basic and acidic residues" evidence="1">
    <location>
        <begin position="16"/>
        <end position="31"/>
    </location>
</feature>
<accession>A0A2T0KNI4</accession>
<sequence length="83" mass="8905">MGHASMRAALIYQHATSERDREIAESMDKRITKGTKAGKPVKDPASKPAKAAGGKRAKRSKPTDTAPGTGKAAKRDRSPRFDT</sequence>
<feature type="region of interest" description="Disordered" evidence="1">
    <location>
        <begin position="13"/>
        <end position="83"/>
    </location>
</feature>
<keyword evidence="3" id="KW-1185">Reference proteome</keyword>
<reference evidence="2 3" key="1">
    <citation type="submission" date="2018-03" db="EMBL/GenBank/DDBJ databases">
        <title>Genomic Encyclopedia of Archaeal and Bacterial Type Strains, Phase II (KMG-II): from individual species to whole genera.</title>
        <authorList>
            <person name="Goeker M."/>
        </authorList>
    </citation>
    <scope>NUCLEOTIDE SEQUENCE [LARGE SCALE GENOMIC DNA]</scope>
    <source>
        <strain evidence="2 3">DSM 43146</strain>
    </source>
</reference>
<organism evidence="2 3">
    <name type="scientific">Actinoplanes italicus</name>
    <dbReference type="NCBI Taxonomy" id="113567"/>
    <lineage>
        <taxon>Bacteria</taxon>
        <taxon>Bacillati</taxon>
        <taxon>Actinomycetota</taxon>
        <taxon>Actinomycetes</taxon>
        <taxon>Micromonosporales</taxon>
        <taxon>Micromonosporaceae</taxon>
        <taxon>Actinoplanes</taxon>
    </lineage>
</organism>
<evidence type="ECO:0000313" key="3">
    <source>
        <dbReference type="Proteomes" id="UP000239415"/>
    </source>
</evidence>
<comment type="caution">
    <text evidence="2">The sequence shown here is derived from an EMBL/GenBank/DDBJ whole genome shotgun (WGS) entry which is preliminary data.</text>
</comment>
<dbReference type="EMBL" id="PVMZ01000001">
    <property type="protein sequence ID" value="PRX25297.1"/>
    <property type="molecule type" value="Genomic_DNA"/>
</dbReference>
<gene>
    <name evidence="2" type="ORF">CLV67_1019</name>
</gene>
<name>A0A2T0KNI4_9ACTN</name>
<dbReference type="Proteomes" id="UP000239415">
    <property type="component" value="Unassembled WGS sequence"/>
</dbReference>
<evidence type="ECO:0008006" key="4">
    <source>
        <dbReference type="Google" id="ProtNLM"/>
    </source>
</evidence>
<proteinExistence type="predicted"/>
<evidence type="ECO:0000256" key="1">
    <source>
        <dbReference type="SAM" id="MobiDB-lite"/>
    </source>
</evidence>
<dbReference type="AlphaFoldDB" id="A0A2T0KNI4"/>
<feature type="compositionally biased region" description="Basic and acidic residues" evidence="1">
    <location>
        <begin position="73"/>
        <end position="83"/>
    </location>
</feature>
<dbReference type="RefSeq" id="WP_203736971.1">
    <property type="nucleotide sequence ID" value="NZ_BOMO01000028.1"/>
</dbReference>
<protein>
    <recommendedName>
        <fullName evidence="4">Phage integrase family protein</fullName>
    </recommendedName>
</protein>